<dbReference type="AlphaFoldDB" id="A0AAJ8L3K4"/>
<evidence type="ECO:0000256" key="4">
    <source>
        <dbReference type="ARBA" id="ARBA00022989"/>
    </source>
</evidence>
<name>A0AAJ8L3K4_9TREE</name>
<dbReference type="Proteomes" id="UP000094020">
    <property type="component" value="Chromosome 4"/>
</dbReference>
<keyword evidence="5 7" id="KW-0472">Membrane</keyword>
<evidence type="ECO:0000313" key="9">
    <source>
        <dbReference type="EMBL" id="WWC69402.1"/>
    </source>
</evidence>
<protein>
    <recommendedName>
        <fullName evidence="8">Major facilitator superfamily (MFS) profile domain-containing protein</fullName>
    </recommendedName>
</protein>
<dbReference type="Gene3D" id="1.20.1250.20">
    <property type="entry name" value="MFS general substrate transporter like domains"/>
    <property type="match status" value="1"/>
</dbReference>
<sequence length="627" mass="69004">MDRPIHLRGESNPLQRRPSPLSSPVYIENSSSSSISQHHNKKSNGSKIRGKMRMDSLMSPSSRKGKTPLPFAQIAVLMGTRLAEPSKSRFHSQTRNSTHTDVIFPFVNQMVEELGVTDNPDRVGFYSGLVESVFAFVQFFTVYHWAKLSDRIGRKPVILFGLTGVVISGSLFGLSTSFWMMIVFRCLTGAVNGNVAVIRAAIGDVTDSSNSTEAFAMYGLTWTVGSIIGNALGGALSHPYERFPGWFGKVEIFRIHPYLLPCLVTAGTTLIGIIFCIVFYRESLPSLASPQSSPFNPRSSLSFFRSLKSHKRQFSNASLVSESDTLVDEESARDNILSKLPRGEDGHEPLALGGVGKNVEWGFWELMNYRPVRVMTATGFLNSFVQGAWSAASLLFFFDRNNGLSMSASAIGGALAINGLVTILVQLILLSKIRNYLGISLGYKILSIGWIFTWLLLPLLRSVLLSTEDPINLSGEYLQFGENRGWAVSICVNIYLSFVAIVNLSSSLLMVLINTSAPDRNALGAINGICTAVGCMGRVVGPSLISALFAYTMDTHFMGGRAWWIFMVIMSTVNLSVTFLVAEHDEDKKPQDEVAMSLLDNRDDVDEDDELTPVDGRNETRRRDLPS</sequence>
<dbReference type="PANTHER" id="PTHR23504">
    <property type="entry name" value="MAJOR FACILITATOR SUPERFAMILY DOMAIN-CONTAINING PROTEIN 10"/>
    <property type="match status" value="1"/>
</dbReference>
<evidence type="ECO:0000256" key="6">
    <source>
        <dbReference type="SAM" id="MobiDB-lite"/>
    </source>
</evidence>
<dbReference type="GO" id="GO:0016020">
    <property type="term" value="C:membrane"/>
    <property type="evidence" value="ECO:0007669"/>
    <property type="project" value="UniProtKB-SubCell"/>
</dbReference>
<feature type="transmembrane region" description="Helical" evidence="7">
    <location>
        <begin position="525"/>
        <end position="551"/>
    </location>
</feature>
<feature type="region of interest" description="Disordered" evidence="6">
    <location>
        <begin position="1"/>
        <end position="66"/>
    </location>
</feature>
<evidence type="ECO:0000256" key="2">
    <source>
        <dbReference type="ARBA" id="ARBA00022448"/>
    </source>
</evidence>
<dbReference type="PANTHER" id="PTHR23504:SF15">
    <property type="entry name" value="MAJOR FACILITATOR SUPERFAMILY (MFS) PROFILE DOMAIN-CONTAINING PROTEIN"/>
    <property type="match status" value="1"/>
</dbReference>
<dbReference type="InterPro" id="IPR020846">
    <property type="entry name" value="MFS_dom"/>
</dbReference>
<feature type="compositionally biased region" description="Basic and acidic residues" evidence="6">
    <location>
        <begin position="616"/>
        <end position="627"/>
    </location>
</feature>
<feature type="compositionally biased region" description="Basic residues" evidence="6">
    <location>
        <begin position="38"/>
        <end position="51"/>
    </location>
</feature>
<dbReference type="InterPro" id="IPR036259">
    <property type="entry name" value="MFS_trans_sf"/>
</dbReference>
<feature type="transmembrane region" description="Helical" evidence="7">
    <location>
        <begin position="214"/>
        <end position="238"/>
    </location>
</feature>
<reference evidence="9" key="2">
    <citation type="submission" date="2024-02" db="EMBL/GenBank/DDBJ databases">
        <title>Comparative genomics of Cryptococcus and Kwoniella reveals pathogenesis evolution and contrasting modes of karyotype evolution via chromosome fusion or intercentromeric recombination.</title>
        <authorList>
            <person name="Coelho M.A."/>
            <person name="David-Palma M."/>
            <person name="Shea T."/>
            <person name="Bowers K."/>
            <person name="McGinley-Smith S."/>
            <person name="Mohammad A.W."/>
            <person name="Gnirke A."/>
            <person name="Yurkov A.M."/>
            <person name="Nowrousian M."/>
            <person name="Sun S."/>
            <person name="Cuomo C.A."/>
            <person name="Heitman J."/>
        </authorList>
    </citation>
    <scope>NUCLEOTIDE SEQUENCE</scope>
    <source>
        <strain evidence="9">CBS 10737</strain>
    </source>
</reference>
<keyword evidence="2" id="KW-0813">Transport</keyword>
<dbReference type="GeneID" id="30170022"/>
<dbReference type="RefSeq" id="XP_070058827.1">
    <property type="nucleotide sequence ID" value="XM_070202726.1"/>
</dbReference>
<feature type="transmembrane region" description="Helical" evidence="7">
    <location>
        <begin position="157"/>
        <end position="176"/>
    </location>
</feature>
<evidence type="ECO:0000256" key="3">
    <source>
        <dbReference type="ARBA" id="ARBA00022692"/>
    </source>
</evidence>
<dbReference type="GO" id="GO:0022857">
    <property type="term" value="F:transmembrane transporter activity"/>
    <property type="evidence" value="ECO:0007669"/>
    <property type="project" value="InterPro"/>
</dbReference>
<comment type="subcellular location">
    <subcellularLocation>
        <location evidence="1">Membrane</location>
        <topology evidence="1">Multi-pass membrane protein</topology>
    </subcellularLocation>
</comment>
<accession>A0AAJ8L3K4</accession>
<feature type="transmembrane region" description="Helical" evidence="7">
    <location>
        <begin position="374"/>
        <end position="398"/>
    </location>
</feature>
<gene>
    <name evidence="9" type="ORF">I206_103341</name>
</gene>
<keyword evidence="10" id="KW-1185">Reference proteome</keyword>
<feature type="transmembrane region" description="Helical" evidence="7">
    <location>
        <begin position="123"/>
        <end position="145"/>
    </location>
</feature>
<evidence type="ECO:0000313" key="10">
    <source>
        <dbReference type="Proteomes" id="UP000094020"/>
    </source>
</evidence>
<evidence type="ECO:0000256" key="7">
    <source>
        <dbReference type="SAM" id="Phobius"/>
    </source>
</evidence>
<keyword evidence="4 7" id="KW-1133">Transmembrane helix</keyword>
<feature type="transmembrane region" description="Helical" evidence="7">
    <location>
        <begin position="410"/>
        <end position="429"/>
    </location>
</feature>
<dbReference type="InterPro" id="IPR011701">
    <property type="entry name" value="MFS"/>
</dbReference>
<feature type="transmembrane region" description="Helical" evidence="7">
    <location>
        <begin position="258"/>
        <end position="280"/>
    </location>
</feature>
<feature type="transmembrane region" description="Helical" evidence="7">
    <location>
        <begin position="485"/>
        <end position="513"/>
    </location>
</feature>
<feature type="domain" description="Major facilitator superfamily (MFS) profile" evidence="8">
    <location>
        <begin position="72"/>
        <end position="585"/>
    </location>
</feature>
<dbReference type="SUPFAM" id="SSF103473">
    <property type="entry name" value="MFS general substrate transporter"/>
    <property type="match status" value="1"/>
</dbReference>
<organism evidence="9 10">
    <name type="scientific">Kwoniella pini CBS 10737</name>
    <dbReference type="NCBI Taxonomy" id="1296096"/>
    <lineage>
        <taxon>Eukaryota</taxon>
        <taxon>Fungi</taxon>
        <taxon>Dikarya</taxon>
        <taxon>Basidiomycota</taxon>
        <taxon>Agaricomycotina</taxon>
        <taxon>Tremellomycetes</taxon>
        <taxon>Tremellales</taxon>
        <taxon>Cryptococcaceae</taxon>
        <taxon>Kwoniella</taxon>
    </lineage>
</organism>
<dbReference type="CDD" id="cd17330">
    <property type="entry name" value="MFS_SLC46_TetA_like"/>
    <property type="match status" value="1"/>
</dbReference>
<dbReference type="KEGG" id="kpin:30170022"/>
<reference evidence="9" key="1">
    <citation type="submission" date="2013-07" db="EMBL/GenBank/DDBJ databases">
        <authorList>
            <consortium name="The Broad Institute Genome Sequencing Platform"/>
            <person name="Cuomo C."/>
            <person name="Litvintseva A."/>
            <person name="Chen Y."/>
            <person name="Heitman J."/>
            <person name="Sun S."/>
            <person name="Springer D."/>
            <person name="Dromer F."/>
            <person name="Young S.K."/>
            <person name="Zeng Q."/>
            <person name="Gargeya S."/>
            <person name="Fitzgerald M."/>
            <person name="Abouelleil A."/>
            <person name="Alvarado L."/>
            <person name="Berlin A.M."/>
            <person name="Chapman S.B."/>
            <person name="Dewar J."/>
            <person name="Goldberg J."/>
            <person name="Griggs A."/>
            <person name="Gujja S."/>
            <person name="Hansen M."/>
            <person name="Howarth C."/>
            <person name="Imamovic A."/>
            <person name="Larimer J."/>
            <person name="McCowan C."/>
            <person name="Murphy C."/>
            <person name="Pearson M."/>
            <person name="Priest M."/>
            <person name="Roberts A."/>
            <person name="Saif S."/>
            <person name="Shea T."/>
            <person name="Sykes S."/>
            <person name="Wortman J."/>
            <person name="Nusbaum C."/>
            <person name="Birren B."/>
        </authorList>
    </citation>
    <scope>NUCLEOTIDE SEQUENCE</scope>
    <source>
        <strain evidence="9">CBS 10737</strain>
    </source>
</reference>
<dbReference type="Pfam" id="PF07690">
    <property type="entry name" value="MFS_1"/>
    <property type="match status" value="1"/>
</dbReference>
<dbReference type="PROSITE" id="PS50850">
    <property type="entry name" value="MFS"/>
    <property type="match status" value="1"/>
</dbReference>
<evidence type="ECO:0000256" key="5">
    <source>
        <dbReference type="ARBA" id="ARBA00023136"/>
    </source>
</evidence>
<dbReference type="EMBL" id="CP144522">
    <property type="protein sequence ID" value="WWC69402.1"/>
    <property type="molecule type" value="Genomic_DNA"/>
</dbReference>
<feature type="transmembrane region" description="Helical" evidence="7">
    <location>
        <begin position="441"/>
        <end position="465"/>
    </location>
</feature>
<feature type="compositionally biased region" description="Acidic residues" evidence="6">
    <location>
        <begin position="603"/>
        <end position="612"/>
    </location>
</feature>
<dbReference type="PRINTS" id="PR01035">
    <property type="entry name" value="TCRTETA"/>
</dbReference>
<dbReference type="InterPro" id="IPR001958">
    <property type="entry name" value="Tet-R_TetA/multi-R_MdtG-like"/>
</dbReference>
<proteinExistence type="predicted"/>
<feature type="transmembrane region" description="Helical" evidence="7">
    <location>
        <begin position="563"/>
        <end position="582"/>
    </location>
</feature>
<evidence type="ECO:0000256" key="1">
    <source>
        <dbReference type="ARBA" id="ARBA00004141"/>
    </source>
</evidence>
<keyword evidence="3 7" id="KW-0812">Transmembrane</keyword>
<evidence type="ECO:0000259" key="8">
    <source>
        <dbReference type="PROSITE" id="PS50850"/>
    </source>
</evidence>
<feature type="transmembrane region" description="Helical" evidence="7">
    <location>
        <begin position="182"/>
        <end position="202"/>
    </location>
</feature>
<feature type="region of interest" description="Disordered" evidence="6">
    <location>
        <begin position="597"/>
        <end position="627"/>
    </location>
</feature>
<feature type="compositionally biased region" description="Low complexity" evidence="6">
    <location>
        <begin position="11"/>
        <end position="37"/>
    </location>
</feature>